<evidence type="ECO:0000259" key="2">
    <source>
        <dbReference type="Pfam" id="PF25474"/>
    </source>
</evidence>
<keyword evidence="1" id="KW-0472">Membrane</keyword>
<sequence length="300" mass="33871">MLIRCGSISPRTEIAGRSPSGIHDVGIDFHRRSWSVRMSLDVKEKRDLPLPTGAPNPIRRVRSDTDLLRSAPFRSRWSPPMRFAEEEEEEKANLVMSMSPAIAEEAEDLLYSGGGFGNGRKMGGGSGGKRGGEANREEDSRIGTYYQEMLKTDPGNPLLLRNYGRFLHEVEGDLERAEEYYGRAILASPNDGELLSLYGSLVWESQRDSKRAESYHERAAEASPDNWYFPCLFFFAAFIFSLALSLRIRNLILQKNMVMLIACSYVMGSYAHFLWDAEEEEEEDEQEGRVASSSPFVEAF</sequence>
<proteinExistence type="predicted"/>
<feature type="transmembrane region" description="Helical" evidence="1">
    <location>
        <begin position="227"/>
        <end position="246"/>
    </location>
</feature>
<evidence type="ECO:0000313" key="4">
    <source>
        <dbReference type="Proteomes" id="UP000775213"/>
    </source>
</evidence>
<evidence type="ECO:0000313" key="3">
    <source>
        <dbReference type="EMBL" id="KAH0462481.1"/>
    </source>
</evidence>
<dbReference type="SUPFAM" id="SSF48452">
    <property type="entry name" value="TPR-like"/>
    <property type="match status" value="1"/>
</dbReference>
<dbReference type="PANTHER" id="PTHR26312:SF123">
    <property type="entry name" value="TETRATRICOPEPTIDE REPEAT (TPR)-LIKE SUPERFAMILY PROTEIN"/>
    <property type="match status" value="1"/>
</dbReference>
<dbReference type="InterPro" id="IPR057352">
    <property type="entry name" value="TPR_TmcB/C"/>
</dbReference>
<evidence type="ECO:0000256" key="1">
    <source>
        <dbReference type="SAM" id="Phobius"/>
    </source>
</evidence>
<protein>
    <recommendedName>
        <fullName evidence="2">TmcB/TmcC TPR repeats domain-containing protein</fullName>
    </recommendedName>
</protein>
<organism evidence="3 4">
    <name type="scientific">Dendrobium chrysotoxum</name>
    <name type="common">Orchid</name>
    <dbReference type="NCBI Taxonomy" id="161865"/>
    <lineage>
        <taxon>Eukaryota</taxon>
        <taxon>Viridiplantae</taxon>
        <taxon>Streptophyta</taxon>
        <taxon>Embryophyta</taxon>
        <taxon>Tracheophyta</taxon>
        <taxon>Spermatophyta</taxon>
        <taxon>Magnoliopsida</taxon>
        <taxon>Liliopsida</taxon>
        <taxon>Asparagales</taxon>
        <taxon>Orchidaceae</taxon>
        <taxon>Epidendroideae</taxon>
        <taxon>Malaxideae</taxon>
        <taxon>Dendrobiinae</taxon>
        <taxon>Dendrobium</taxon>
    </lineage>
</organism>
<dbReference type="AlphaFoldDB" id="A0AAV7H095"/>
<reference evidence="3 4" key="1">
    <citation type="journal article" date="2021" name="Hortic Res">
        <title>Chromosome-scale assembly of the Dendrobium chrysotoxum genome enhances the understanding of orchid evolution.</title>
        <authorList>
            <person name="Zhang Y."/>
            <person name="Zhang G.Q."/>
            <person name="Zhang D."/>
            <person name="Liu X.D."/>
            <person name="Xu X.Y."/>
            <person name="Sun W.H."/>
            <person name="Yu X."/>
            <person name="Zhu X."/>
            <person name="Wang Z.W."/>
            <person name="Zhao X."/>
            <person name="Zhong W.Y."/>
            <person name="Chen H."/>
            <person name="Yin W.L."/>
            <person name="Huang T."/>
            <person name="Niu S.C."/>
            <person name="Liu Z.J."/>
        </authorList>
    </citation>
    <scope>NUCLEOTIDE SEQUENCE [LARGE SCALE GENOMIC DNA]</scope>
    <source>
        <strain evidence="3">Lindl</strain>
    </source>
</reference>
<keyword evidence="1" id="KW-1133">Transmembrane helix</keyword>
<dbReference type="PANTHER" id="PTHR26312">
    <property type="entry name" value="TETRATRICOPEPTIDE REPEAT PROTEIN 5"/>
    <property type="match status" value="1"/>
</dbReference>
<dbReference type="Proteomes" id="UP000775213">
    <property type="component" value="Unassembled WGS sequence"/>
</dbReference>
<dbReference type="InterPro" id="IPR011990">
    <property type="entry name" value="TPR-like_helical_dom_sf"/>
</dbReference>
<feature type="domain" description="TmcB/TmcC TPR repeats" evidence="2">
    <location>
        <begin position="141"/>
        <end position="185"/>
    </location>
</feature>
<accession>A0AAV7H095</accession>
<name>A0AAV7H095_DENCH</name>
<dbReference type="Gene3D" id="1.25.40.10">
    <property type="entry name" value="Tetratricopeptide repeat domain"/>
    <property type="match status" value="1"/>
</dbReference>
<comment type="caution">
    <text evidence="3">The sequence shown here is derived from an EMBL/GenBank/DDBJ whole genome shotgun (WGS) entry which is preliminary data.</text>
</comment>
<gene>
    <name evidence="3" type="ORF">IEQ34_010056</name>
</gene>
<dbReference type="Pfam" id="PF25474">
    <property type="entry name" value="TPR_TmcB"/>
    <property type="match status" value="1"/>
</dbReference>
<dbReference type="EMBL" id="JAGFBR010000009">
    <property type="protein sequence ID" value="KAH0462481.1"/>
    <property type="molecule type" value="Genomic_DNA"/>
</dbReference>
<keyword evidence="1" id="KW-0812">Transmembrane</keyword>
<keyword evidence="4" id="KW-1185">Reference proteome</keyword>